<dbReference type="InterPro" id="IPR041492">
    <property type="entry name" value="HAD_2"/>
</dbReference>
<protein>
    <submittedName>
        <fullName evidence="6">HAD family phosphatase</fullName>
    </submittedName>
</protein>
<keyword evidence="4" id="KW-0460">Magnesium</keyword>
<keyword evidence="7" id="KW-1185">Reference proteome</keyword>
<dbReference type="KEGG" id="vzi:G5S32_07805"/>
<dbReference type="InterPro" id="IPR036412">
    <property type="entry name" value="HAD-like_sf"/>
</dbReference>
<evidence type="ECO:0000256" key="3">
    <source>
        <dbReference type="ARBA" id="ARBA00022723"/>
    </source>
</evidence>
<keyword evidence="3" id="KW-0479">Metal-binding</keyword>
<dbReference type="AlphaFoldDB" id="A0A6G7CIF9"/>
<keyword evidence="5" id="KW-0119">Carbohydrate metabolism</keyword>
<dbReference type="InterPro" id="IPR023198">
    <property type="entry name" value="PGP-like_dom2"/>
</dbReference>
<dbReference type="InterPro" id="IPR023214">
    <property type="entry name" value="HAD_sf"/>
</dbReference>
<evidence type="ECO:0000313" key="7">
    <source>
        <dbReference type="Proteomes" id="UP000503003"/>
    </source>
</evidence>
<gene>
    <name evidence="6" type="ORF">G5S32_07805</name>
</gene>
<evidence type="ECO:0000256" key="2">
    <source>
        <dbReference type="ARBA" id="ARBA00006171"/>
    </source>
</evidence>
<sequence>MKEYQVYLFDMDGTLVNSEPLKGKALALACGDYGSTVDFNIYKDVMGENWQMVTRHFFKNANIFPELAEFNKHFRAHYEQLLAENLKLNPGAKAYIKYLNDEGKRCAVVSSAATWMVDNILNALELRDSFEVVITQDHVTKHKPDPEAFNLALLKFDVTPEHALIFEDSNAGVLAGLASGCDVVAVRHAFNGKNDLSGAIACIDSFEEMFV</sequence>
<evidence type="ECO:0000256" key="4">
    <source>
        <dbReference type="ARBA" id="ARBA00022842"/>
    </source>
</evidence>
<organism evidence="6 7">
    <name type="scientific">Vibrio ziniensis</name>
    <dbReference type="NCBI Taxonomy" id="2711221"/>
    <lineage>
        <taxon>Bacteria</taxon>
        <taxon>Pseudomonadati</taxon>
        <taxon>Pseudomonadota</taxon>
        <taxon>Gammaproteobacteria</taxon>
        <taxon>Vibrionales</taxon>
        <taxon>Vibrionaceae</taxon>
        <taxon>Vibrio</taxon>
    </lineage>
</organism>
<reference evidence="6 7" key="1">
    <citation type="submission" date="2020-02" db="EMBL/GenBank/DDBJ databases">
        <title>A complete genome of a marine bacterium Vibrio sp. ZWAL4003 isolated from the mangrove sediment with the ability to degrade polysaccharides.</title>
        <authorList>
            <person name="Wu J."/>
            <person name="Qu W."/>
            <person name="Zeng R."/>
        </authorList>
    </citation>
    <scope>NUCLEOTIDE SEQUENCE [LARGE SCALE GENOMIC DNA]</scope>
    <source>
        <strain evidence="6 7">ZWAL4003</strain>
    </source>
</reference>
<name>A0A6G7CIF9_9VIBR</name>
<accession>A0A6G7CIF9</accession>
<proteinExistence type="inferred from homology"/>
<dbReference type="Proteomes" id="UP000503003">
    <property type="component" value="Chromosome 1"/>
</dbReference>
<dbReference type="InterPro" id="IPR051600">
    <property type="entry name" value="Beta-PGM-like"/>
</dbReference>
<dbReference type="Gene3D" id="3.40.50.1000">
    <property type="entry name" value="HAD superfamily/HAD-like"/>
    <property type="match status" value="1"/>
</dbReference>
<comment type="similarity">
    <text evidence="2">Belongs to the HAD-like hydrolase superfamily. CbbY/CbbZ/Gph/YieH family.</text>
</comment>
<dbReference type="InterPro" id="IPR006439">
    <property type="entry name" value="HAD-SF_hydro_IA"/>
</dbReference>
<dbReference type="GO" id="GO:0046872">
    <property type="term" value="F:metal ion binding"/>
    <property type="evidence" value="ECO:0007669"/>
    <property type="project" value="UniProtKB-KW"/>
</dbReference>
<dbReference type="NCBIfam" id="TIGR01509">
    <property type="entry name" value="HAD-SF-IA-v3"/>
    <property type="match status" value="1"/>
</dbReference>
<dbReference type="EMBL" id="CP049331">
    <property type="protein sequence ID" value="QIH41897.1"/>
    <property type="molecule type" value="Genomic_DNA"/>
</dbReference>
<dbReference type="Gene3D" id="1.10.150.240">
    <property type="entry name" value="Putative phosphatase, domain 2"/>
    <property type="match status" value="1"/>
</dbReference>
<dbReference type="GO" id="GO:0003824">
    <property type="term" value="F:catalytic activity"/>
    <property type="evidence" value="ECO:0007669"/>
    <property type="project" value="UniProtKB-ARBA"/>
</dbReference>
<dbReference type="SFLD" id="SFLDS00003">
    <property type="entry name" value="Haloacid_Dehalogenase"/>
    <property type="match status" value="1"/>
</dbReference>
<evidence type="ECO:0000313" key="6">
    <source>
        <dbReference type="EMBL" id="QIH41897.1"/>
    </source>
</evidence>
<dbReference type="PANTHER" id="PTHR46193">
    <property type="entry name" value="6-PHOSPHOGLUCONATE PHOSPHATASE"/>
    <property type="match status" value="1"/>
</dbReference>
<dbReference type="SUPFAM" id="SSF56784">
    <property type="entry name" value="HAD-like"/>
    <property type="match status" value="1"/>
</dbReference>
<dbReference type="Pfam" id="PF13419">
    <property type="entry name" value="HAD_2"/>
    <property type="match status" value="1"/>
</dbReference>
<dbReference type="SFLD" id="SFLDG01129">
    <property type="entry name" value="C1.5:_HAD__Beta-PGM__Phosphata"/>
    <property type="match status" value="1"/>
</dbReference>
<evidence type="ECO:0000256" key="5">
    <source>
        <dbReference type="ARBA" id="ARBA00023277"/>
    </source>
</evidence>
<dbReference type="PANTHER" id="PTHR46193:SF18">
    <property type="entry name" value="HEXITOL PHOSPHATASE B"/>
    <property type="match status" value="1"/>
</dbReference>
<dbReference type="SFLD" id="SFLDG01135">
    <property type="entry name" value="C1.5.6:_HAD__Beta-PGM__Phospha"/>
    <property type="match status" value="1"/>
</dbReference>
<evidence type="ECO:0000256" key="1">
    <source>
        <dbReference type="ARBA" id="ARBA00001946"/>
    </source>
</evidence>
<comment type="cofactor">
    <cofactor evidence="1">
        <name>Mg(2+)</name>
        <dbReference type="ChEBI" id="CHEBI:18420"/>
    </cofactor>
</comment>